<sequence length="41" mass="4070">MRKTPVIITSALALLAVVAFAGPPQSGRASSVESPPSPGAH</sequence>
<accession>A0A543K7A4</accession>
<evidence type="ECO:0000256" key="1">
    <source>
        <dbReference type="SAM" id="SignalP"/>
    </source>
</evidence>
<feature type="chain" id="PRO_5021839035" evidence="1">
    <location>
        <begin position="22"/>
        <end position="41"/>
    </location>
</feature>
<dbReference type="Proteomes" id="UP000319804">
    <property type="component" value="Unassembled WGS sequence"/>
</dbReference>
<feature type="signal peptide" evidence="1">
    <location>
        <begin position="1"/>
        <end position="21"/>
    </location>
</feature>
<evidence type="ECO:0000313" key="2">
    <source>
        <dbReference type="EMBL" id="TQM90971.1"/>
    </source>
</evidence>
<name>A0A543K7A4_9MICO</name>
<organism evidence="2 3">
    <name type="scientific">Microbacterium lacticum</name>
    <dbReference type="NCBI Taxonomy" id="33885"/>
    <lineage>
        <taxon>Bacteria</taxon>
        <taxon>Bacillati</taxon>
        <taxon>Actinomycetota</taxon>
        <taxon>Actinomycetes</taxon>
        <taxon>Micrococcales</taxon>
        <taxon>Microbacteriaceae</taxon>
        <taxon>Microbacterium</taxon>
    </lineage>
</organism>
<comment type="caution">
    <text evidence="2">The sequence shown here is derived from an EMBL/GenBank/DDBJ whole genome shotgun (WGS) entry which is preliminary data.</text>
</comment>
<dbReference type="AlphaFoldDB" id="A0A543K7A4"/>
<reference evidence="2 3" key="1">
    <citation type="submission" date="2019-06" db="EMBL/GenBank/DDBJ databases">
        <title>Sequencing the genomes of 1000 actinobacteria strains.</title>
        <authorList>
            <person name="Klenk H.-P."/>
        </authorList>
    </citation>
    <scope>NUCLEOTIDE SEQUENCE [LARGE SCALE GENOMIC DNA]</scope>
    <source>
        <strain evidence="2 3">DSM 20427</strain>
    </source>
</reference>
<proteinExistence type="predicted"/>
<keyword evidence="1" id="KW-0732">Signal</keyword>
<gene>
    <name evidence="2" type="ORF">FHX68_2825</name>
</gene>
<keyword evidence="3" id="KW-1185">Reference proteome</keyword>
<protein>
    <submittedName>
        <fullName evidence="2">Uncharacterized protein</fullName>
    </submittedName>
</protein>
<evidence type="ECO:0000313" key="3">
    <source>
        <dbReference type="Proteomes" id="UP000319804"/>
    </source>
</evidence>
<dbReference type="EMBL" id="VFPS01000006">
    <property type="protein sequence ID" value="TQM90971.1"/>
    <property type="molecule type" value="Genomic_DNA"/>
</dbReference>